<comment type="caution">
    <text evidence="4">The sequence shown here is derived from an EMBL/GenBank/DDBJ whole genome shotgun (WGS) entry which is preliminary data.</text>
</comment>
<name>A0A423FGT4_9PSED</name>
<feature type="domain" description="Integrase DNA-binding" evidence="3">
    <location>
        <begin position="3"/>
        <end position="79"/>
    </location>
</feature>
<keyword evidence="2" id="KW-0229">DNA integration</keyword>
<evidence type="ECO:0000313" key="4">
    <source>
        <dbReference type="EMBL" id="ROM56934.1"/>
    </source>
</evidence>
<evidence type="ECO:0000256" key="1">
    <source>
        <dbReference type="ARBA" id="ARBA00008857"/>
    </source>
</evidence>
<dbReference type="Proteomes" id="UP000283389">
    <property type="component" value="Unassembled WGS sequence"/>
</dbReference>
<dbReference type="PANTHER" id="PTHR30629">
    <property type="entry name" value="PROPHAGE INTEGRASE"/>
    <property type="match status" value="1"/>
</dbReference>
<dbReference type="Pfam" id="PF13356">
    <property type="entry name" value="Arm-DNA-bind_3"/>
    <property type="match status" value="1"/>
</dbReference>
<dbReference type="PANTHER" id="PTHR30629:SF2">
    <property type="entry name" value="PROPHAGE INTEGRASE INTS-RELATED"/>
    <property type="match status" value="1"/>
</dbReference>
<dbReference type="InterPro" id="IPR050808">
    <property type="entry name" value="Phage_Integrase"/>
</dbReference>
<evidence type="ECO:0000313" key="5">
    <source>
        <dbReference type="Proteomes" id="UP000283389"/>
    </source>
</evidence>
<sequence>MALTDTAVRQAKPSGKNYTLKDSGGLALFVGLKGAKQWYFRFYWLGKQARISLGVYPAVSLKDARTARDEARALVAQGVPS</sequence>
<evidence type="ECO:0000256" key="2">
    <source>
        <dbReference type="ARBA" id="ARBA00022908"/>
    </source>
</evidence>
<comment type="similarity">
    <text evidence="1">Belongs to the 'phage' integrase family.</text>
</comment>
<gene>
    <name evidence="4" type="ORF">BK649_01750</name>
</gene>
<dbReference type="InterPro" id="IPR025166">
    <property type="entry name" value="Integrase_DNA_bind_dom"/>
</dbReference>
<dbReference type="EMBL" id="MOAZ01000002">
    <property type="protein sequence ID" value="ROM56934.1"/>
    <property type="molecule type" value="Genomic_DNA"/>
</dbReference>
<dbReference type="GO" id="GO:0015074">
    <property type="term" value="P:DNA integration"/>
    <property type="evidence" value="ECO:0007669"/>
    <property type="project" value="UniProtKB-KW"/>
</dbReference>
<dbReference type="InterPro" id="IPR038488">
    <property type="entry name" value="Integrase_DNA-bd_sf"/>
</dbReference>
<accession>A0A423FGT4</accession>
<evidence type="ECO:0000259" key="3">
    <source>
        <dbReference type="Pfam" id="PF13356"/>
    </source>
</evidence>
<reference evidence="4 5" key="1">
    <citation type="submission" date="2016-10" db="EMBL/GenBank/DDBJ databases">
        <title>Comparative genome analysis of multiple Pseudomonas spp. focuses on biocontrol and plant growth promoting traits.</title>
        <authorList>
            <person name="Tao X.-Y."/>
            <person name="Taylor C.G."/>
        </authorList>
    </citation>
    <scope>NUCLEOTIDE SEQUENCE [LARGE SCALE GENOMIC DNA]</scope>
    <source>
        <strain evidence="4 5">36C8</strain>
    </source>
</reference>
<proteinExistence type="inferred from homology"/>
<organism evidence="4 5">
    <name type="scientific">Pseudomonas canadensis</name>
    <dbReference type="NCBI Taxonomy" id="915099"/>
    <lineage>
        <taxon>Bacteria</taxon>
        <taxon>Pseudomonadati</taxon>
        <taxon>Pseudomonadota</taxon>
        <taxon>Gammaproteobacteria</taxon>
        <taxon>Pseudomonadales</taxon>
        <taxon>Pseudomonadaceae</taxon>
        <taxon>Pseudomonas</taxon>
    </lineage>
</organism>
<protein>
    <submittedName>
        <fullName evidence="4">Integrase</fullName>
    </submittedName>
</protein>
<dbReference type="Gene3D" id="3.30.160.390">
    <property type="entry name" value="Integrase, DNA-binding domain"/>
    <property type="match status" value="1"/>
</dbReference>
<dbReference type="AlphaFoldDB" id="A0A423FGT4"/>